<gene>
    <name evidence="2" type="ORF">CHI12_01120</name>
</gene>
<reference evidence="2 3" key="1">
    <citation type="submission" date="2017-07" db="EMBL/GenBank/DDBJ databases">
        <title>Isolation and whole genome analysis of endospore-forming bacteria from heroin.</title>
        <authorList>
            <person name="Kalinowski J."/>
            <person name="Ahrens B."/>
            <person name="Al-Dilaimi A."/>
            <person name="Winkler A."/>
            <person name="Wibberg D."/>
            <person name="Schleenbecker U."/>
            <person name="Ruckert C."/>
            <person name="Wolfel R."/>
            <person name="Grass G."/>
        </authorList>
    </citation>
    <scope>NUCLEOTIDE SEQUENCE [LARGE SCALE GENOMIC DNA]</scope>
    <source>
        <strain evidence="2 3">7509</strain>
    </source>
</reference>
<keyword evidence="1" id="KW-0472">Membrane</keyword>
<feature type="transmembrane region" description="Helical" evidence="1">
    <location>
        <begin position="12"/>
        <end position="30"/>
    </location>
</feature>
<dbReference type="Proteomes" id="UP000216475">
    <property type="component" value="Unassembled WGS sequence"/>
</dbReference>
<feature type="transmembrane region" description="Helical" evidence="1">
    <location>
        <begin position="83"/>
        <end position="103"/>
    </location>
</feature>
<dbReference type="EMBL" id="NPBH01000005">
    <property type="protein sequence ID" value="PAE09431.1"/>
    <property type="molecule type" value="Genomic_DNA"/>
</dbReference>
<dbReference type="RefSeq" id="WP_217987573.1">
    <property type="nucleotide sequence ID" value="NZ_NPBH01000005.1"/>
</dbReference>
<feature type="non-terminal residue" evidence="2">
    <location>
        <position position="176"/>
    </location>
</feature>
<organism evidence="2 3">
    <name type="scientific">Terribacillus saccharophilus</name>
    <dbReference type="NCBI Taxonomy" id="361277"/>
    <lineage>
        <taxon>Bacteria</taxon>
        <taxon>Bacillati</taxon>
        <taxon>Bacillota</taxon>
        <taxon>Bacilli</taxon>
        <taxon>Bacillales</taxon>
        <taxon>Bacillaceae</taxon>
        <taxon>Terribacillus</taxon>
    </lineage>
</organism>
<evidence type="ECO:0000256" key="1">
    <source>
        <dbReference type="SAM" id="Phobius"/>
    </source>
</evidence>
<sequence>LVVLKSKILSPIFIITGFLFFYYISGIINLSEYRGYISELLWSKLLVISLLAFMLGYIIFSLVLKNQHSGRNIISTSVYKSGFILIMALIAAVIITLQNGILLLNPAARGNVSAVLQYLVEFSIPVVILLFNTYRKSHSKQVILLVFATTLLLFSLGYRNQPMILLICIFLSLAIA</sequence>
<evidence type="ECO:0000313" key="3">
    <source>
        <dbReference type="Proteomes" id="UP000216475"/>
    </source>
</evidence>
<comment type="caution">
    <text evidence="2">The sequence shown here is derived from an EMBL/GenBank/DDBJ whole genome shotgun (WGS) entry which is preliminary data.</text>
</comment>
<proteinExistence type="predicted"/>
<feature type="transmembrane region" description="Helical" evidence="1">
    <location>
        <begin position="42"/>
        <end position="63"/>
    </location>
</feature>
<accession>A0A268HHS0</accession>
<keyword evidence="1" id="KW-1133">Transmembrane helix</keyword>
<keyword evidence="1" id="KW-0812">Transmembrane</keyword>
<feature type="non-terminal residue" evidence="2">
    <location>
        <position position="1"/>
    </location>
</feature>
<feature type="transmembrane region" description="Helical" evidence="1">
    <location>
        <begin position="115"/>
        <end position="134"/>
    </location>
</feature>
<protein>
    <submittedName>
        <fullName evidence="2">Uncharacterized protein</fullName>
    </submittedName>
</protein>
<name>A0A268HHS0_9BACI</name>
<evidence type="ECO:0000313" key="2">
    <source>
        <dbReference type="EMBL" id="PAE09431.1"/>
    </source>
</evidence>
<dbReference type="AlphaFoldDB" id="A0A268HHS0"/>
<feature type="transmembrane region" description="Helical" evidence="1">
    <location>
        <begin position="141"/>
        <end position="158"/>
    </location>
</feature>